<dbReference type="InterPro" id="IPR008942">
    <property type="entry name" value="ENTH_VHS"/>
</dbReference>
<evidence type="ECO:0000313" key="7">
    <source>
        <dbReference type="EMBL" id="PRW57019.1"/>
    </source>
</evidence>
<dbReference type="SUPFAM" id="SSF54928">
    <property type="entry name" value="RNA-binding domain, RBD"/>
    <property type="match status" value="1"/>
</dbReference>
<evidence type="ECO:0000313" key="8">
    <source>
        <dbReference type="Proteomes" id="UP000239899"/>
    </source>
</evidence>
<dbReference type="PROSITE" id="PS51391">
    <property type="entry name" value="CID"/>
    <property type="match status" value="1"/>
</dbReference>
<sequence>MSFSFQVKAKKTPFQRQKELEEEKKRRDDAEAAKVYEEFVKEFAGDDDAPAPPLGGRGGRGGGPPAAFVRGGTQRPGQPALAPSPGGPPGKAKSGPYIPSFMPPGMAAAMEGGGAAGGSSAAAAAAAPAPSKPEEPVFKLPGSGAGRGKPRAIDALLANLKREQEEREARKEAGLPPPPEEMPPMRGSHDSGDPFSTNLFIGNLAPDVDEQILMREFGRFGPIGSVKVMWPRDEEQRRRGRNTGFVSFMKRDDAEKAMEALDGVEIHEMAISIGWGKSVPLPSVPCWPPPGGLAAAREGGAAVPPPVADAAGRRIGKFGGGRTGARKEEVRGVGPDIDVQIPTDPRQRFVIDAMAFYVMRDGCEFEQVVMEKEESNPEFNFLFDTRCPEHAYYRWRIFSLAAGDTLRSWRVDMFQMVEKSNRWIPPPMTVGVVPARERNQTAAQRGGAVGRGDHGDMPLSDLQRDKFEDMLRGLTVERADICAAMAFALDNAESASEVCEILGDALTLSETPIPLKIARLFLASDILHNTSSGVRNATRYRSRLEELLPDVFESLQEAYRTAEGRMAQELLRRHVLKLLRIWRGWFIFSDDYLNGLQATFLRSGGDASAPANSVLEAELEGLGDEELELRCRRAGVSRKGGRSAQISRLLALDAYLHGDSSKGGEGGSEAPAKVATKPTSAWAEVGAEAAGAQGPKSKWELQDDEQPEAAGATAVAPAAAAAQQPPAVTPRSKWDAADADAGAQQQQQAAAAAAQQPQEQPGSRWTAAGAAAESDSDDDLAATVAAAKRQAAAAAVAATTLTAAAAAQRGAAAAAPLAAQAEAPSPLPAGSLDPALEEERRQRLRQVEVVLVQFRERLEDKGLSKDLVERKVAEQRAKLLADAEAGLAAKAAAAAAAPSRAGSAGGGGSSSRGGDRDKRDKEKERSSREPSSRSERRRSRSRDRDRDGERRRSRSRSKGRSRRRHSRSRSPRRSRRSSHSRSRSRERRR</sequence>
<reference evidence="7 8" key="1">
    <citation type="journal article" date="2018" name="Plant J.">
        <title>Genome sequences of Chlorella sorokiniana UTEX 1602 and Micractinium conductrix SAG 241.80: implications to maltose excretion by a green alga.</title>
        <authorList>
            <person name="Arriola M.B."/>
            <person name="Velmurugan N."/>
            <person name="Zhang Y."/>
            <person name="Plunkett M.H."/>
            <person name="Hondzo H."/>
            <person name="Barney B.M."/>
        </authorList>
    </citation>
    <scope>NUCLEOTIDE SEQUENCE [LARGE SCALE GENOMIC DNA]</scope>
    <source>
        <strain evidence="8">UTEX 1602</strain>
    </source>
</reference>
<dbReference type="SMART" id="SM01115">
    <property type="entry name" value="cwf21"/>
    <property type="match status" value="1"/>
</dbReference>
<feature type="compositionally biased region" description="Low complexity" evidence="3">
    <location>
        <begin position="739"/>
        <end position="756"/>
    </location>
</feature>
<dbReference type="STRING" id="3076.A0A2P6TSI3"/>
<feature type="compositionally biased region" description="Gly residues" evidence="3">
    <location>
        <begin position="55"/>
        <end position="64"/>
    </location>
</feature>
<evidence type="ECO:0000256" key="3">
    <source>
        <dbReference type="SAM" id="MobiDB-lite"/>
    </source>
</evidence>
<dbReference type="EMBL" id="LHPG02000007">
    <property type="protein sequence ID" value="PRW57019.1"/>
    <property type="molecule type" value="Genomic_DNA"/>
</dbReference>
<dbReference type="PROSITE" id="PS50128">
    <property type="entry name" value="SURP"/>
    <property type="match status" value="1"/>
</dbReference>
<dbReference type="Gene3D" id="3.30.70.330">
    <property type="match status" value="1"/>
</dbReference>
<dbReference type="SUPFAM" id="SSF48464">
    <property type="entry name" value="ENTH/VHS domain"/>
    <property type="match status" value="1"/>
</dbReference>
<feature type="compositionally biased region" description="Low complexity" evidence="3">
    <location>
        <begin position="118"/>
        <end position="129"/>
    </location>
</feature>
<protein>
    <submittedName>
        <fullName evidence="7">U2 snRNP-associated SURP motif-containing-like isoform X1</fullName>
    </submittedName>
</protein>
<feature type="compositionally biased region" description="Low complexity" evidence="3">
    <location>
        <begin position="709"/>
        <end position="730"/>
    </location>
</feature>
<name>A0A2P6TSI3_CHLSO</name>
<evidence type="ECO:0000256" key="2">
    <source>
        <dbReference type="PROSITE-ProRule" id="PRU00176"/>
    </source>
</evidence>
<dbReference type="SMART" id="SM00648">
    <property type="entry name" value="SWAP"/>
    <property type="match status" value="1"/>
</dbReference>
<dbReference type="PANTHER" id="PTHR23140:SF0">
    <property type="entry name" value="U2 SNRNP-ASSOCIATED SURP MOTIF-CONTAINING PROTEIN"/>
    <property type="match status" value="1"/>
</dbReference>
<feature type="compositionally biased region" description="Low complexity" evidence="3">
    <location>
        <begin position="65"/>
        <end position="96"/>
    </location>
</feature>
<feature type="compositionally biased region" description="Basic and acidic residues" evidence="3">
    <location>
        <begin position="913"/>
        <end position="934"/>
    </location>
</feature>
<dbReference type="InterPro" id="IPR000061">
    <property type="entry name" value="Surp"/>
</dbReference>
<evidence type="ECO:0000259" key="4">
    <source>
        <dbReference type="PROSITE" id="PS50102"/>
    </source>
</evidence>
<feature type="region of interest" description="Disordered" evidence="3">
    <location>
        <begin position="686"/>
        <end position="781"/>
    </location>
</feature>
<feature type="region of interest" description="Disordered" evidence="3">
    <location>
        <begin position="1"/>
        <end position="150"/>
    </location>
</feature>
<dbReference type="PROSITE" id="PS50102">
    <property type="entry name" value="RRM"/>
    <property type="match status" value="1"/>
</dbReference>
<feature type="region of interest" description="Disordered" evidence="3">
    <location>
        <begin position="661"/>
        <end position="680"/>
    </location>
</feature>
<keyword evidence="8" id="KW-1185">Reference proteome</keyword>
<dbReference type="InterPro" id="IPR035009">
    <property type="entry name" value="SR140_RRM"/>
</dbReference>
<feature type="region of interest" description="Disordered" evidence="3">
    <location>
        <begin position="886"/>
        <end position="989"/>
    </location>
</feature>
<dbReference type="InterPro" id="IPR000504">
    <property type="entry name" value="RRM_dom"/>
</dbReference>
<feature type="region of interest" description="Disordered" evidence="3">
    <location>
        <begin position="812"/>
        <end position="835"/>
    </location>
</feature>
<dbReference type="SMART" id="SM00360">
    <property type="entry name" value="RRM"/>
    <property type="match status" value="1"/>
</dbReference>
<feature type="domain" description="RRM" evidence="4">
    <location>
        <begin position="197"/>
        <end position="278"/>
    </location>
</feature>
<dbReference type="Gene3D" id="6.10.140.420">
    <property type="match status" value="1"/>
</dbReference>
<dbReference type="CDD" id="cd12223">
    <property type="entry name" value="RRM_SR140"/>
    <property type="match status" value="1"/>
</dbReference>
<dbReference type="GO" id="GO:0003723">
    <property type="term" value="F:RNA binding"/>
    <property type="evidence" value="ECO:0007669"/>
    <property type="project" value="UniProtKB-UniRule"/>
</dbReference>
<evidence type="ECO:0000256" key="1">
    <source>
        <dbReference type="ARBA" id="ARBA00022884"/>
    </source>
</evidence>
<dbReference type="InterPro" id="IPR051485">
    <property type="entry name" value="SR-CTD_assoc_factor"/>
</dbReference>
<dbReference type="Pfam" id="PF08312">
    <property type="entry name" value="cwf21"/>
    <property type="match status" value="1"/>
</dbReference>
<feature type="compositionally biased region" description="Basic and acidic residues" evidence="3">
    <location>
        <begin position="163"/>
        <end position="173"/>
    </location>
</feature>
<dbReference type="SUPFAM" id="SSF109905">
    <property type="entry name" value="Surp module (SWAP domain)"/>
    <property type="match status" value="1"/>
</dbReference>
<dbReference type="GO" id="GO:0005634">
    <property type="term" value="C:nucleus"/>
    <property type="evidence" value="ECO:0007669"/>
    <property type="project" value="TreeGrafter"/>
</dbReference>
<feature type="domain" description="CID" evidence="6">
    <location>
        <begin position="459"/>
        <end position="604"/>
    </location>
</feature>
<dbReference type="InterPro" id="IPR013170">
    <property type="entry name" value="mRNA_splic_Cwf21_dom"/>
</dbReference>
<dbReference type="InterPro" id="IPR006569">
    <property type="entry name" value="CID_dom"/>
</dbReference>
<organism evidence="7 8">
    <name type="scientific">Chlorella sorokiniana</name>
    <name type="common">Freshwater green alga</name>
    <dbReference type="NCBI Taxonomy" id="3076"/>
    <lineage>
        <taxon>Eukaryota</taxon>
        <taxon>Viridiplantae</taxon>
        <taxon>Chlorophyta</taxon>
        <taxon>core chlorophytes</taxon>
        <taxon>Trebouxiophyceae</taxon>
        <taxon>Chlorellales</taxon>
        <taxon>Chlorellaceae</taxon>
        <taxon>Chlorella clade</taxon>
        <taxon>Chlorella</taxon>
    </lineage>
</organism>
<feature type="compositionally biased region" description="Basic residues" evidence="3">
    <location>
        <begin position="951"/>
        <end position="989"/>
    </location>
</feature>
<dbReference type="SMART" id="SM00582">
    <property type="entry name" value="RPR"/>
    <property type="match status" value="1"/>
</dbReference>
<dbReference type="Gene3D" id="1.25.40.90">
    <property type="match status" value="1"/>
</dbReference>
<dbReference type="Gene3D" id="1.10.10.790">
    <property type="entry name" value="Surp module"/>
    <property type="match status" value="1"/>
</dbReference>
<dbReference type="Pfam" id="PF04818">
    <property type="entry name" value="CID"/>
    <property type="match status" value="1"/>
</dbReference>
<dbReference type="CDD" id="cd21371">
    <property type="entry name" value="cwf21_RRC1-like"/>
    <property type="match status" value="1"/>
</dbReference>
<evidence type="ECO:0000259" key="5">
    <source>
        <dbReference type="PROSITE" id="PS50128"/>
    </source>
</evidence>
<comment type="caution">
    <text evidence="7">The sequence shown here is derived from an EMBL/GenBank/DDBJ whole genome shotgun (WGS) entry which is preliminary data.</text>
</comment>
<dbReference type="Pfam" id="PF01805">
    <property type="entry name" value="Surp"/>
    <property type="match status" value="1"/>
</dbReference>
<accession>A0A2P6TSI3</accession>
<dbReference type="InterPro" id="IPR035979">
    <property type="entry name" value="RBD_domain_sf"/>
</dbReference>
<dbReference type="AlphaFoldDB" id="A0A2P6TSI3"/>
<feature type="compositionally biased region" description="Basic and acidic residues" evidence="3">
    <location>
        <begin position="16"/>
        <end position="44"/>
    </location>
</feature>
<evidence type="ECO:0000259" key="6">
    <source>
        <dbReference type="PROSITE" id="PS51391"/>
    </source>
</evidence>
<feature type="compositionally biased region" description="Low complexity" evidence="3">
    <location>
        <begin position="812"/>
        <end position="824"/>
    </location>
</feature>
<proteinExistence type="predicted"/>
<dbReference type="InterPro" id="IPR035967">
    <property type="entry name" value="SWAP/Surp_sf"/>
</dbReference>
<feature type="domain" description="SURP motif" evidence="5">
    <location>
        <begin position="350"/>
        <end position="393"/>
    </location>
</feature>
<dbReference type="InterPro" id="IPR012677">
    <property type="entry name" value="Nucleotide-bd_a/b_plait_sf"/>
</dbReference>
<dbReference type="GO" id="GO:0006396">
    <property type="term" value="P:RNA processing"/>
    <property type="evidence" value="ECO:0007669"/>
    <property type="project" value="InterPro"/>
</dbReference>
<dbReference type="PANTHER" id="PTHR23140">
    <property type="entry name" value="RNA PROCESSING PROTEIN LD23810P"/>
    <property type="match status" value="1"/>
</dbReference>
<keyword evidence="1 2" id="KW-0694">RNA-binding</keyword>
<dbReference type="InterPro" id="IPR047491">
    <property type="entry name" value="RRC1-like_cwf21"/>
</dbReference>
<dbReference type="OrthoDB" id="377209at2759"/>
<dbReference type="Pfam" id="PF00076">
    <property type="entry name" value="RRM_1"/>
    <property type="match status" value="1"/>
</dbReference>
<feature type="compositionally biased region" description="Low complexity" evidence="3">
    <location>
        <begin position="888"/>
        <end position="902"/>
    </location>
</feature>
<dbReference type="Proteomes" id="UP000239899">
    <property type="component" value="Unassembled WGS sequence"/>
</dbReference>
<gene>
    <name evidence="7" type="ORF">C2E21_3889</name>
</gene>
<feature type="region of interest" description="Disordered" evidence="3">
    <location>
        <begin position="163"/>
        <end position="189"/>
    </location>
</feature>